<name>A0ABR4JW79_9EURO</name>
<evidence type="ECO:0000313" key="2">
    <source>
        <dbReference type="Proteomes" id="UP001610444"/>
    </source>
</evidence>
<sequence>MAGHQSSLPRQKALAWRVREPSRALPQRPWINTSVLFFQHCHLIVAMKNHYSGHKHGLLPESLAYTELSKSESFPLVTQLISAEPRIFSLGGGRSTLVFQVQNWVLYPYSADMKRAMSLRPDIRLCKHLHLRPSAKDYYARTDPDSDITDRFKHLACSVCGIEFQLALRDCGGEGKAVVVTKWVNLGAGLGWNDPTWTHITADDRRCSHPVPSSRTTRQLFLGAVCLQEQVNTPNDRTTNRNHACLKEKRYRNWMDRRSDTLPRSAPLRGLHSNVN</sequence>
<dbReference type="RefSeq" id="XP_070896031.1">
    <property type="nucleotide sequence ID" value="XM_071036662.1"/>
</dbReference>
<keyword evidence="2" id="KW-1185">Reference proteome</keyword>
<organism evidence="1 2">
    <name type="scientific">Aspergillus pseudodeflectus</name>
    <dbReference type="NCBI Taxonomy" id="176178"/>
    <lineage>
        <taxon>Eukaryota</taxon>
        <taxon>Fungi</taxon>
        <taxon>Dikarya</taxon>
        <taxon>Ascomycota</taxon>
        <taxon>Pezizomycotina</taxon>
        <taxon>Eurotiomycetes</taxon>
        <taxon>Eurotiomycetidae</taxon>
        <taxon>Eurotiales</taxon>
        <taxon>Aspergillaceae</taxon>
        <taxon>Aspergillus</taxon>
        <taxon>Aspergillus subgen. Nidulantes</taxon>
    </lineage>
</organism>
<reference evidence="1 2" key="1">
    <citation type="submission" date="2024-07" db="EMBL/GenBank/DDBJ databases">
        <title>Section-level genome sequencing and comparative genomics of Aspergillus sections Usti and Cavernicolus.</title>
        <authorList>
            <consortium name="Lawrence Berkeley National Laboratory"/>
            <person name="Nybo J.L."/>
            <person name="Vesth T.C."/>
            <person name="Theobald S."/>
            <person name="Frisvad J.C."/>
            <person name="Larsen T.O."/>
            <person name="Kjaerboelling I."/>
            <person name="Rothschild-Mancinelli K."/>
            <person name="Lyhne E.K."/>
            <person name="Kogle M.E."/>
            <person name="Barry K."/>
            <person name="Clum A."/>
            <person name="Na H."/>
            <person name="Ledsgaard L."/>
            <person name="Lin J."/>
            <person name="Lipzen A."/>
            <person name="Kuo A."/>
            <person name="Riley R."/>
            <person name="Mondo S."/>
            <person name="LaButti K."/>
            <person name="Haridas S."/>
            <person name="Pangalinan J."/>
            <person name="Salamov A.A."/>
            <person name="Simmons B.A."/>
            <person name="Magnuson J.K."/>
            <person name="Chen J."/>
            <person name="Drula E."/>
            <person name="Henrissat B."/>
            <person name="Wiebenga A."/>
            <person name="Lubbers R.J."/>
            <person name="Gomes A.C."/>
            <person name="Macurrencykelacurrency M.R."/>
            <person name="Stajich J."/>
            <person name="Grigoriev I.V."/>
            <person name="Mortensen U.H."/>
            <person name="De vries R.P."/>
            <person name="Baker S.E."/>
            <person name="Andersen M.R."/>
        </authorList>
    </citation>
    <scope>NUCLEOTIDE SEQUENCE [LARGE SCALE GENOMIC DNA]</scope>
    <source>
        <strain evidence="1 2">CBS 756.74</strain>
    </source>
</reference>
<dbReference type="GeneID" id="98151826"/>
<proteinExistence type="predicted"/>
<dbReference type="EMBL" id="JBFXLR010000042">
    <property type="protein sequence ID" value="KAL2844249.1"/>
    <property type="molecule type" value="Genomic_DNA"/>
</dbReference>
<accession>A0ABR4JW79</accession>
<protein>
    <submittedName>
        <fullName evidence="1">Uncharacterized protein</fullName>
    </submittedName>
</protein>
<gene>
    <name evidence="1" type="ORF">BJX68DRAFT_150384</name>
</gene>
<dbReference type="Proteomes" id="UP001610444">
    <property type="component" value="Unassembled WGS sequence"/>
</dbReference>
<comment type="caution">
    <text evidence="1">The sequence shown here is derived from an EMBL/GenBank/DDBJ whole genome shotgun (WGS) entry which is preliminary data.</text>
</comment>
<evidence type="ECO:0000313" key="1">
    <source>
        <dbReference type="EMBL" id="KAL2844249.1"/>
    </source>
</evidence>